<dbReference type="EMBL" id="KN817727">
    <property type="protein sequence ID" value="KJA13601.1"/>
    <property type="molecule type" value="Genomic_DNA"/>
</dbReference>
<organism evidence="1 2">
    <name type="scientific">Hypholoma sublateritium (strain FD-334 SS-4)</name>
    <dbReference type="NCBI Taxonomy" id="945553"/>
    <lineage>
        <taxon>Eukaryota</taxon>
        <taxon>Fungi</taxon>
        <taxon>Dikarya</taxon>
        <taxon>Basidiomycota</taxon>
        <taxon>Agaricomycotina</taxon>
        <taxon>Agaricomycetes</taxon>
        <taxon>Agaricomycetidae</taxon>
        <taxon>Agaricales</taxon>
        <taxon>Agaricineae</taxon>
        <taxon>Strophariaceae</taxon>
        <taxon>Hypholoma</taxon>
    </lineage>
</organism>
<sequence length="79" mass="8862">MMSVLYSTLLCRLVGLPTPDRKEVTMMGHLGPNHSPAQVMSTLICINGRYQCFIRARGPKMEYLSALALGTYEDEKDIK</sequence>
<proteinExistence type="predicted"/>
<evidence type="ECO:0000313" key="1">
    <source>
        <dbReference type="EMBL" id="KJA13601.1"/>
    </source>
</evidence>
<dbReference type="AlphaFoldDB" id="A0A0D2NAH0"/>
<dbReference type="Proteomes" id="UP000054270">
    <property type="component" value="Unassembled WGS sequence"/>
</dbReference>
<accession>A0A0D2NAH0</accession>
<keyword evidence="2" id="KW-1185">Reference proteome</keyword>
<evidence type="ECO:0000313" key="2">
    <source>
        <dbReference type="Proteomes" id="UP000054270"/>
    </source>
</evidence>
<protein>
    <submittedName>
        <fullName evidence="1">Uncharacterized protein</fullName>
    </submittedName>
</protein>
<gene>
    <name evidence="1" type="ORF">HYPSUDRAFT_542611</name>
</gene>
<name>A0A0D2NAH0_HYPSF</name>
<reference evidence="2" key="1">
    <citation type="submission" date="2014-04" db="EMBL/GenBank/DDBJ databases">
        <title>Evolutionary Origins and Diversification of the Mycorrhizal Mutualists.</title>
        <authorList>
            <consortium name="DOE Joint Genome Institute"/>
            <consortium name="Mycorrhizal Genomics Consortium"/>
            <person name="Kohler A."/>
            <person name="Kuo A."/>
            <person name="Nagy L.G."/>
            <person name="Floudas D."/>
            <person name="Copeland A."/>
            <person name="Barry K.W."/>
            <person name="Cichocki N."/>
            <person name="Veneault-Fourrey C."/>
            <person name="LaButti K."/>
            <person name="Lindquist E.A."/>
            <person name="Lipzen A."/>
            <person name="Lundell T."/>
            <person name="Morin E."/>
            <person name="Murat C."/>
            <person name="Riley R."/>
            <person name="Ohm R."/>
            <person name="Sun H."/>
            <person name="Tunlid A."/>
            <person name="Henrissat B."/>
            <person name="Grigoriev I.V."/>
            <person name="Hibbett D.S."/>
            <person name="Martin F."/>
        </authorList>
    </citation>
    <scope>NUCLEOTIDE SEQUENCE [LARGE SCALE GENOMIC DNA]</scope>
    <source>
        <strain evidence="2">FD-334 SS-4</strain>
    </source>
</reference>